<protein>
    <submittedName>
        <fullName evidence="7">Threonine/homoserine/homoserine lactone efflux protein</fullName>
    </submittedName>
</protein>
<keyword evidence="3 6" id="KW-0812">Transmembrane</keyword>
<dbReference type="GO" id="GO:0015171">
    <property type="term" value="F:amino acid transmembrane transporter activity"/>
    <property type="evidence" value="ECO:0007669"/>
    <property type="project" value="TreeGrafter"/>
</dbReference>
<evidence type="ECO:0000313" key="7">
    <source>
        <dbReference type="EMBL" id="TCO14520.1"/>
    </source>
</evidence>
<dbReference type="EMBL" id="SLWL01000003">
    <property type="protein sequence ID" value="TCO14520.1"/>
    <property type="molecule type" value="Genomic_DNA"/>
</dbReference>
<feature type="transmembrane region" description="Helical" evidence="6">
    <location>
        <begin position="193"/>
        <end position="211"/>
    </location>
</feature>
<dbReference type="AlphaFoldDB" id="A0A4R2GUP9"/>
<comment type="caution">
    <text evidence="7">The sequence shown here is derived from an EMBL/GenBank/DDBJ whole genome shotgun (WGS) entry which is preliminary data.</text>
</comment>
<feature type="transmembrane region" description="Helical" evidence="6">
    <location>
        <begin position="160"/>
        <end position="181"/>
    </location>
</feature>
<accession>A0A4R2GUP9</accession>
<feature type="transmembrane region" description="Helical" evidence="6">
    <location>
        <begin position="6"/>
        <end position="23"/>
    </location>
</feature>
<reference evidence="7 8" key="1">
    <citation type="submission" date="2019-03" db="EMBL/GenBank/DDBJ databases">
        <title>Genomic Encyclopedia of Type Strains, Phase IV (KMG-IV): sequencing the most valuable type-strain genomes for metagenomic binning, comparative biology and taxonomic classification.</title>
        <authorList>
            <person name="Goeker M."/>
        </authorList>
    </citation>
    <scope>NUCLEOTIDE SEQUENCE [LARGE SCALE GENOMIC DNA]</scope>
    <source>
        <strain evidence="7 8">DSM 22958</strain>
    </source>
</reference>
<feature type="transmembrane region" description="Helical" evidence="6">
    <location>
        <begin position="75"/>
        <end position="95"/>
    </location>
</feature>
<evidence type="ECO:0000256" key="2">
    <source>
        <dbReference type="ARBA" id="ARBA00022475"/>
    </source>
</evidence>
<sequence>MDFIPTLPILASYTLACIILFITPGPDMSLFLAKTIGEGRRPALAAVAGAESGCLIHTLLAALGVSALLAASATAFLVLKIVGALYLLWLAIGAIRHGSVLKVEAPVRARKPSPLLQSYLTGLGINLTNPKVVLFFVTFLPQFVSAHDPHAMGKLAFLGVWFVVLTAPLSVSLVLAAGAIVRGVRARPWLVRALDYLFAGIFGLFALKILATQSRGA</sequence>
<keyword evidence="5 6" id="KW-0472">Membrane</keyword>
<keyword evidence="8" id="KW-1185">Reference proteome</keyword>
<keyword evidence="2" id="KW-1003">Cell membrane</keyword>
<dbReference type="Proteomes" id="UP000294881">
    <property type="component" value="Unassembled WGS sequence"/>
</dbReference>
<dbReference type="PANTHER" id="PTHR30086:SF20">
    <property type="entry name" value="ARGININE EXPORTER PROTEIN ARGO-RELATED"/>
    <property type="match status" value="1"/>
</dbReference>
<dbReference type="RefSeq" id="WP_132003837.1">
    <property type="nucleotide sequence ID" value="NZ_JBHUNN010000002.1"/>
</dbReference>
<organism evidence="7 8">
    <name type="scientific">Camelimonas lactis</name>
    <dbReference type="NCBI Taxonomy" id="659006"/>
    <lineage>
        <taxon>Bacteria</taxon>
        <taxon>Pseudomonadati</taxon>
        <taxon>Pseudomonadota</taxon>
        <taxon>Alphaproteobacteria</taxon>
        <taxon>Hyphomicrobiales</taxon>
        <taxon>Chelatococcaceae</taxon>
        <taxon>Camelimonas</taxon>
    </lineage>
</organism>
<gene>
    <name evidence="7" type="ORF">EV666_10326</name>
</gene>
<name>A0A4R2GUP9_9HYPH</name>
<dbReference type="PANTHER" id="PTHR30086">
    <property type="entry name" value="ARGININE EXPORTER PROTEIN ARGO"/>
    <property type="match status" value="1"/>
</dbReference>
<comment type="subcellular location">
    <subcellularLocation>
        <location evidence="1">Cell membrane</location>
        <topology evidence="1">Multi-pass membrane protein</topology>
    </subcellularLocation>
</comment>
<evidence type="ECO:0000256" key="4">
    <source>
        <dbReference type="ARBA" id="ARBA00022989"/>
    </source>
</evidence>
<evidence type="ECO:0000256" key="1">
    <source>
        <dbReference type="ARBA" id="ARBA00004651"/>
    </source>
</evidence>
<keyword evidence="4 6" id="KW-1133">Transmembrane helix</keyword>
<dbReference type="GO" id="GO:0005886">
    <property type="term" value="C:plasma membrane"/>
    <property type="evidence" value="ECO:0007669"/>
    <property type="project" value="UniProtKB-SubCell"/>
</dbReference>
<evidence type="ECO:0000313" key="8">
    <source>
        <dbReference type="Proteomes" id="UP000294881"/>
    </source>
</evidence>
<evidence type="ECO:0000256" key="3">
    <source>
        <dbReference type="ARBA" id="ARBA00022692"/>
    </source>
</evidence>
<evidence type="ECO:0000256" key="5">
    <source>
        <dbReference type="ARBA" id="ARBA00023136"/>
    </source>
</evidence>
<dbReference type="PIRSF" id="PIRSF006324">
    <property type="entry name" value="LeuE"/>
    <property type="match status" value="1"/>
</dbReference>
<dbReference type="Pfam" id="PF01810">
    <property type="entry name" value="LysE"/>
    <property type="match status" value="1"/>
</dbReference>
<evidence type="ECO:0000256" key="6">
    <source>
        <dbReference type="SAM" id="Phobius"/>
    </source>
</evidence>
<proteinExistence type="predicted"/>
<dbReference type="InterPro" id="IPR001123">
    <property type="entry name" value="LeuE-type"/>
</dbReference>
<feature type="transmembrane region" description="Helical" evidence="6">
    <location>
        <begin position="116"/>
        <end position="140"/>
    </location>
</feature>
<feature type="transmembrane region" description="Helical" evidence="6">
    <location>
        <begin position="44"/>
        <end position="69"/>
    </location>
</feature>
<dbReference type="OrthoDB" id="9804822at2"/>